<evidence type="ECO:0000256" key="5">
    <source>
        <dbReference type="ARBA" id="ARBA00004613"/>
    </source>
</evidence>
<dbReference type="Proteomes" id="UP000694567">
    <property type="component" value="Unplaced"/>
</dbReference>
<evidence type="ECO:0000259" key="18">
    <source>
        <dbReference type="PROSITE" id="PS50222"/>
    </source>
</evidence>
<dbReference type="GO" id="GO:0005789">
    <property type="term" value="C:endoplasmic reticulum membrane"/>
    <property type="evidence" value="ECO:0007669"/>
    <property type="project" value="UniProtKB-SubCell"/>
</dbReference>
<evidence type="ECO:0000256" key="4">
    <source>
        <dbReference type="ARBA" id="ARBA00004586"/>
    </source>
</evidence>
<dbReference type="FunFam" id="1.10.238.10:FF:000110">
    <property type="entry name" value="calumenin isoform X2"/>
    <property type="match status" value="1"/>
</dbReference>
<keyword evidence="15" id="KW-0472">Membrane</keyword>
<feature type="domain" description="EF-hand" evidence="18">
    <location>
        <begin position="6"/>
        <end position="35"/>
    </location>
</feature>
<comment type="similarity">
    <text evidence="6">Belongs to the CREC family.</text>
</comment>
<evidence type="ECO:0000256" key="15">
    <source>
        <dbReference type="ARBA" id="ARBA00023136"/>
    </source>
</evidence>
<dbReference type="Gene3D" id="1.10.238.10">
    <property type="entry name" value="EF-hand"/>
    <property type="match status" value="1"/>
</dbReference>
<keyword evidence="8" id="KW-0479">Metal-binding</keyword>
<evidence type="ECO:0000256" key="9">
    <source>
        <dbReference type="ARBA" id="ARBA00022729"/>
    </source>
</evidence>
<reference evidence="19" key="1">
    <citation type="submission" date="2025-08" db="UniProtKB">
        <authorList>
            <consortium name="Ensembl"/>
        </authorList>
    </citation>
    <scope>IDENTIFICATION</scope>
</reference>
<dbReference type="GO" id="GO:0005576">
    <property type="term" value="C:extracellular region"/>
    <property type="evidence" value="ECO:0007669"/>
    <property type="project" value="UniProtKB-SubCell"/>
</dbReference>
<dbReference type="PROSITE" id="PS00018">
    <property type="entry name" value="EF_HAND_1"/>
    <property type="match status" value="1"/>
</dbReference>
<dbReference type="PROSITE" id="PS50222">
    <property type="entry name" value="EF_HAND_2"/>
    <property type="match status" value="2"/>
</dbReference>
<keyword evidence="9" id="KW-0732">Signal</keyword>
<dbReference type="GO" id="GO:0033018">
    <property type="term" value="C:sarcoplasmic reticulum lumen"/>
    <property type="evidence" value="ECO:0007669"/>
    <property type="project" value="UniProtKB-SubCell"/>
</dbReference>
<dbReference type="SUPFAM" id="SSF47473">
    <property type="entry name" value="EF-hand"/>
    <property type="match status" value="1"/>
</dbReference>
<keyword evidence="11" id="KW-0256">Endoplasmic reticulum</keyword>
<evidence type="ECO:0000256" key="1">
    <source>
        <dbReference type="ARBA" id="ARBA00004223"/>
    </source>
</evidence>
<accession>A0A8C0EUW8</accession>
<dbReference type="GO" id="GO:0005794">
    <property type="term" value="C:Golgi apparatus"/>
    <property type="evidence" value="ECO:0007669"/>
    <property type="project" value="UniProtKB-SubCell"/>
</dbReference>
<dbReference type="Pfam" id="PF13499">
    <property type="entry name" value="EF-hand_7"/>
    <property type="match status" value="1"/>
</dbReference>
<evidence type="ECO:0000256" key="17">
    <source>
        <dbReference type="SAM" id="MobiDB-lite"/>
    </source>
</evidence>
<evidence type="ECO:0000256" key="11">
    <source>
        <dbReference type="ARBA" id="ARBA00022824"/>
    </source>
</evidence>
<dbReference type="AlphaFoldDB" id="A0A8C0EUW8"/>
<evidence type="ECO:0000256" key="6">
    <source>
        <dbReference type="ARBA" id="ARBA00006431"/>
    </source>
</evidence>
<dbReference type="Ensembl" id="ENSBOBT00000009615.1">
    <property type="protein sequence ID" value="ENSBOBP00000009381.1"/>
    <property type="gene ID" value="ENSBOBG00000006051.1"/>
</dbReference>
<organism evidence="19 20">
    <name type="scientific">Bubo bubo</name>
    <name type="common">Eurasian eagle-owl</name>
    <name type="synonym">Strix bubo</name>
    <dbReference type="NCBI Taxonomy" id="30461"/>
    <lineage>
        <taxon>Eukaryota</taxon>
        <taxon>Metazoa</taxon>
        <taxon>Chordata</taxon>
        <taxon>Craniata</taxon>
        <taxon>Vertebrata</taxon>
        <taxon>Euteleostomi</taxon>
        <taxon>Archelosauria</taxon>
        <taxon>Archosauria</taxon>
        <taxon>Dinosauria</taxon>
        <taxon>Saurischia</taxon>
        <taxon>Theropoda</taxon>
        <taxon>Coelurosauria</taxon>
        <taxon>Aves</taxon>
        <taxon>Neognathae</taxon>
        <taxon>Neoaves</taxon>
        <taxon>Telluraves</taxon>
        <taxon>Strigiformes</taxon>
        <taxon>Strigidae</taxon>
        <taxon>Bubo</taxon>
    </lineage>
</organism>
<evidence type="ECO:0000256" key="12">
    <source>
        <dbReference type="ARBA" id="ARBA00022837"/>
    </source>
</evidence>
<keyword evidence="10" id="KW-0677">Repeat</keyword>
<evidence type="ECO:0000256" key="13">
    <source>
        <dbReference type="ARBA" id="ARBA00022951"/>
    </source>
</evidence>
<sequence length="110" mass="12725">MMVRDERRFKMADKDGDLTATKEEFTAFLHPEEYEYMKDIVVQETMEDIDKNGDGFIDLEEYIGERRHAPPPRPFLNRKPPLLPPRRLKPSVPDVGGFGVGKKPLPDPEE</sequence>
<keyword evidence="7" id="KW-0964">Secreted</keyword>
<evidence type="ECO:0000256" key="10">
    <source>
        <dbReference type="ARBA" id="ARBA00022737"/>
    </source>
</evidence>
<evidence type="ECO:0000256" key="14">
    <source>
        <dbReference type="ARBA" id="ARBA00023034"/>
    </source>
</evidence>
<evidence type="ECO:0000256" key="16">
    <source>
        <dbReference type="ARBA" id="ARBA00023180"/>
    </source>
</evidence>
<comment type="subcellular location">
    <subcellularLocation>
        <location evidence="4">Endoplasmic reticulum membrane</location>
    </subcellularLocation>
    <subcellularLocation>
        <location evidence="2">Golgi apparatus</location>
    </subcellularLocation>
    <subcellularLocation>
        <location evidence="1">Melanosome</location>
    </subcellularLocation>
    <subcellularLocation>
        <location evidence="3">Sarcoplasmic reticulum lumen</location>
    </subcellularLocation>
    <subcellularLocation>
        <location evidence="5">Secreted</location>
    </subcellularLocation>
</comment>
<evidence type="ECO:0000256" key="8">
    <source>
        <dbReference type="ARBA" id="ARBA00022723"/>
    </source>
</evidence>
<dbReference type="GO" id="GO:0042470">
    <property type="term" value="C:melanosome"/>
    <property type="evidence" value="ECO:0007669"/>
    <property type="project" value="UniProtKB-SubCell"/>
</dbReference>
<dbReference type="InterPro" id="IPR002048">
    <property type="entry name" value="EF_hand_dom"/>
</dbReference>
<keyword evidence="13" id="KW-0703">Sarcoplasmic reticulum</keyword>
<dbReference type="PANTHER" id="PTHR10827">
    <property type="entry name" value="RETICULOCALBIN"/>
    <property type="match status" value="1"/>
</dbReference>
<protein>
    <recommendedName>
        <fullName evidence="18">EF-hand domain-containing protein</fullName>
    </recommendedName>
</protein>
<keyword evidence="20" id="KW-1185">Reference proteome</keyword>
<keyword evidence="14" id="KW-0333">Golgi apparatus</keyword>
<dbReference type="InterPro" id="IPR011992">
    <property type="entry name" value="EF-hand-dom_pair"/>
</dbReference>
<evidence type="ECO:0000256" key="7">
    <source>
        <dbReference type="ARBA" id="ARBA00022525"/>
    </source>
</evidence>
<dbReference type="InterPro" id="IPR018247">
    <property type="entry name" value="EF_Hand_1_Ca_BS"/>
</dbReference>
<evidence type="ECO:0000313" key="19">
    <source>
        <dbReference type="Ensembl" id="ENSBOBP00000009381.1"/>
    </source>
</evidence>
<evidence type="ECO:0000313" key="20">
    <source>
        <dbReference type="Proteomes" id="UP000694567"/>
    </source>
</evidence>
<feature type="domain" description="EF-hand" evidence="18">
    <location>
        <begin position="37"/>
        <end position="72"/>
    </location>
</feature>
<evidence type="ECO:0000256" key="3">
    <source>
        <dbReference type="ARBA" id="ARBA00004564"/>
    </source>
</evidence>
<feature type="region of interest" description="Disordered" evidence="17">
    <location>
        <begin position="67"/>
        <end position="110"/>
    </location>
</feature>
<proteinExistence type="inferred from homology"/>
<keyword evidence="12" id="KW-0106">Calcium</keyword>
<reference evidence="19" key="2">
    <citation type="submission" date="2025-09" db="UniProtKB">
        <authorList>
            <consortium name="Ensembl"/>
        </authorList>
    </citation>
    <scope>IDENTIFICATION</scope>
</reference>
<name>A0A8C0EUW8_BUBBB</name>
<evidence type="ECO:0000256" key="2">
    <source>
        <dbReference type="ARBA" id="ARBA00004555"/>
    </source>
</evidence>
<keyword evidence="16" id="KW-0325">Glycoprotein</keyword>
<dbReference type="PANTHER" id="PTHR10827:SF76">
    <property type="entry name" value="CALUMENIN"/>
    <property type="match status" value="1"/>
</dbReference>
<dbReference type="GO" id="GO:0005509">
    <property type="term" value="F:calcium ion binding"/>
    <property type="evidence" value="ECO:0007669"/>
    <property type="project" value="InterPro"/>
</dbReference>